<evidence type="ECO:0000313" key="2">
    <source>
        <dbReference type="Proteomes" id="UP000250266"/>
    </source>
</evidence>
<evidence type="ECO:0000313" key="1">
    <source>
        <dbReference type="EMBL" id="OCK73529.1"/>
    </source>
</evidence>
<sequence>PTALPCCPTLQSVHGVDCLSRPETSIIRNTFMDHIPRRITRLTQAGHNLYASLQTLEGYSRCISAVAFSLDG</sequence>
<accession>A0A8E2J8P4</accession>
<feature type="non-terminal residue" evidence="1">
    <location>
        <position position="1"/>
    </location>
</feature>
<dbReference type="Proteomes" id="UP000250266">
    <property type="component" value="Unassembled WGS sequence"/>
</dbReference>
<reference evidence="1 2" key="1">
    <citation type="journal article" date="2016" name="Nat. Commun.">
        <title>Ectomycorrhizal ecology is imprinted in the genome of the dominant symbiotic fungus Cenococcum geophilum.</title>
        <authorList>
            <consortium name="DOE Joint Genome Institute"/>
            <person name="Peter M."/>
            <person name="Kohler A."/>
            <person name="Ohm R.A."/>
            <person name="Kuo A."/>
            <person name="Krutzmann J."/>
            <person name="Morin E."/>
            <person name="Arend M."/>
            <person name="Barry K.W."/>
            <person name="Binder M."/>
            <person name="Choi C."/>
            <person name="Clum A."/>
            <person name="Copeland A."/>
            <person name="Grisel N."/>
            <person name="Haridas S."/>
            <person name="Kipfer T."/>
            <person name="LaButti K."/>
            <person name="Lindquist E."/>
            <person name="Lipzen A."/>
            <person name="Maire R."/>
            <person name="Meier B."/>
            <person name="Mihaltcheva S."/>
            <person name="Molinier V."/>
            <person name="Murat C."/>
            <person name="Poggeler S."/>
            <person name="Quandt C.A."/>
            <person name="Sperisen C."/>
            <person name="Tritt A."/>
            <person name="Tisserant E."/>
            <person name="Crous P.W."/>
            <person name="Henrissat B."/>
            <person name="Nehls U."/>
            <person name="Egli S."/>
            <person name="Spatafora J.W."/>
            <person name="Grigoriev I.V."/>
            <person name="Martin F.M."/>
        </authorList>
    </citation>
    <scope>NUCLEOTIDE SEQUENCE [LARGE SCALE GENOMIC DNA]</scope>
    <source>
        <strain evidence="1 2">CBS 459.81</strain>
    </source>
</reference>
<organism evidence="1 2">
    <name type="scientific">Lepidopterella palustris CBS 459.81</name>
    <dbReference type="NCBI Taxonomy" id="1314670"/>
    <lineage>
        <taxon>Eukaryota</taxon>
        <taxon>Fungi</taxon>
        <taxon>Dikarya</taxon>
        <taxon>Ascomycota</taxon>
        <taxon>Pezizomycotina</taxon>
        <taxon>Dothideomycetes</taxon>
        <taxon>Pleosporomycetidae</taxon>
        <taxon>Mytilinidiales</taxon>
        <taxon>Argynnaceae</taxon>
        <taxon>Lepidopterella</taxon>
    </lineage>
</organism>
<dbReference type="AlphaFoldDB" id="A0A8E2J8P4"/>
<dbReference type="OrthoDB" id="538223at2759"/>
<protein>
    <submittedName>
        <fullName evidence="1">Uncharacterized protein</fullName>
    </submittedName>
</protein>
<gene>
    <name evidence="1" type="ORF">K432DRAFT_473318</name>
</gene>
<proteinExistence type="predicted"/>
<dbReference type="EMBL" id="KV745739">
    <property type="protein sequence ID" value="OCK73529.1"/>
    <property type="molecule type" value="Genomic_DNA"/>
</dbReference>
<name>A0A8E2J8P4_9PEZI</name>
<keyword evidence="2" id="KW-1185">Reference proteome</keyword>